<protein>
    <submittedName>
        <fullName evidence="2">Zinc peptidase</fullName>
    </submittedName>
</protein>
<dbReference type="RefSeq" id="WP_112279916.1">
    <property type="nucleotide sequence ID" value="NZ_MASW01000001.1"/>
</dbReference>
<evidence type="ECO:0000259" key="1">
    <source>
        <dbReference type="Pfam" id="PF06114"/>
    </source>
</evidence>
<keyword evidence="3" id="KW-1185">Reference proteome</keyword>
<dbReference type="Proteomes" id="UP000249915">
    <property type="component" value="Unassembled WGS sequence"/>
</dbReference>
<evidence type="ECO:0000313" key="2">
    <source>
        <dbReference type="EMBL" id="PXY31880.1"/>
    </source>
</evidence>
<dbReference type="Pfam" id="PF06114">
    <property type="entry name" value="Peptidase_M78"/>
    <property type="match status" value="1"/>
</dbReference>
<dbReference type="OrthoDB" id="572608at2"/>
<dbReference type="AlphaFoldDB" id="A0A2V4B9F1"/>
<evidence type="ECO:0000313" key="3">
    <source>
        <dbReference type="Proteomes" id="UP000249915"/>
    </source>
</evidence>
<comment type="caution">
    <text evidence="2">The sequence shown here is derived from an EMBL/GenBank/DDBJ whole genome shotgun (WGS) entry which is preliminary data.</text>
</comment>
<accession>A0A2V4B9F1</accession>
<gene>
    <name evidence="2" type="ORF">BAY60_06000</name>
</gene>
<dbReference type="PANTHER" id="PTHR43236:SF2">
    <property type="entry name" value="BLL0069 PROTEIN"/>
    <property type="match status" value="1"/>
</dbReference>
<dbReference type="EMBL" id="MASW01000001">
    <property type="protein sequence ID" value="PXY31880.1"/>
    <property type="molecule type" value="Genomic_DNA"/>
</dbReference>
<name>A0A2V4B9F1_9PSEU</name>
<dbReference type="Gene3D" id="1.10.10.2910">
    <property type="match status" value="1"/>
</dbReference>
<feature type="domain" description="IrrE N-terminal-like" evidence="1">
    <location>
        <begin position="70"/>
        <end position="171"/>
    </location>
</feature>
<reference evidence="2 3" key="1">
    <citation type="submission" date="2016-07" db="EMBL/GenBank/DDBJ databases">
        <title>Draft genome sequence of Prauserella muralis DSM 45305, isolated from a mould-covered wall in an indoor environment.</title>
        <authorList>
            <person name="Ruckert C."/>
            <person name="Albersmeier A."/>
            <person name="Jiang C.-L."/>
            <person name="Jiang Y."/>
            <person name="Kalinowski J."/>
            <person name="Schneider O."/>
            <person name="Winkler A."/>
            <person name="Zotchev S.B."/>
        </authorList>
    </citation>
    <scope>NUCLEOTIDE SEQUENCE [LARGE SCALE GENOMIC DNA]</scope>
    <source>
        <strain evidence="2 3">DSM 45305</strain>
    </source>
</reference>
<dbReference type="PANTHER" id="PTHR43236">
    <property type="entry name" value="ANTITOXIN HIGA1"/>
    <property type="match status" value="1"/>
</dbReference>
<sequence>MALRRGFKAEAKRLALQVREELGVAVFAPLDPYALAELYGIEVCDLSHPTLPADAVRHFTGPAAAAFSGALLAVGTGRVIVENHVHEPTRRRSTIAHEMAHVLLEHDVDLLLTAEDLCQSSASAVEQEANELAGELLVPRDAATVAAFRGWTDASVARYFRVSESMARWRMNATAARRVACRSRNKWLRPAVNAGTA</sequence>
<dbReference type="InterPro" id="IPR052345">
    <property type="entry name" value="Rad_response_metalloprotease"/>
</dbReference>
<dbReference type="InterPro" id="IPR010359">
    <property type="entry name" value="IrrE_HExxH"/>
</dbReference>
<organism evidence="2 3">
    <name type="scientific">Prauserella muralis</name>
    <dbReference type="NCBI Taxonomy" id="588067"/>
    <lineage>
        <taxon>Bacteria</taxon>
        <taxon>Bacillati</taxon>
        <taxon>Actinomycetota</taxon>
        <taxon>Actinomycetes</taxon>
        <taxon>Pseudonocardiales</taxon>
        <taxon>Pseudonocardiaceae</taxon>
        <taxon>Prauserella</taxon>
    </lineage>
</organism>
<proteinExistence type="predicted"/>